<keyword evidence="3" id="KW-0997">Cell inner membrane</keyword>
<evidence type="ECO:0000256" key="2">
    <source>
        <dbReference type="ARBA" id="ARBA00022475"/>
    </source>
</evidence>
<organism evidence="14 15">
    <name type="scientific">Rhodoplanes elegans</name>
    <dbReference type="NCBI Taxonomy" id="29408"/>
    <lineage>
        <taxon>Bacteria</taxon>
        <taxon>Pseudomonadati</taxon>
        <taxon>Pseudomonadota</taxon>
        <taxon>Alphaproteobacteria</taxon>
        <taxon>Hyphomicrobiales</taxon>
        <taxon>Nitrobacteraceae</taxon>
        <taxon>Rhodoplanes</taxon>
    </lineage>
</organism>
<feature type="domain" description="HAMP" evidence="13">
    <location>
        <begin position="206"/>
        <end position="259"/>
    </location>
</feature>
<evidence type="ECO:0000313" key="15">
    <source>
        <dbReference type="Proteomes" id="UP000248863"/>
    </source>
</evidence>
<keyword evidence="2" id="KW-1003">Cell membrane</keyword>
<dbReference type="PROSITE" id="PS50192">
    <property type="entry name" value="T_SNARE"/>
    <property type="match status" value="1"/>
</dbReference>
<evidence type="ECO:0008006" key="16">
    <source>
        <dbReference type="Google" id="ProtNLM"/>
    </source>
</evidence>
<evidence type="ECO:0000256" key="4">
    <source>
        <dbReference type="ARBA" id="ARBA00022692"/>
    </source>
</evidence>
<evidence type="ECO:0000313" key="14">
    <source>
        <dbReference type="EMBL" id="RAI42049.1"/>
    </source>
</evidence>
<dbReference type="Proteomes" id="UP000248863">
    <property type="component" value="Unassembled WGS sequence"/>
</dbReference>
<dbReference type="InterPro" id="IPR004089">
    <property type="entry name" value="MCPsignal_dom"/>
</dbReference>
<evidence type="ECO:0000256" key="7">
    <source>
        <dbReference type="ARBA" id="ARBA00023224"/>
    </source>
</evidence>
<dbReference type="InterPro" id="IPR033463">
    <property type="entry name" value="sCache_3"/>
</dbReference>
<dbReference type="Gene3D" id="1.10.8.500">
    <property type="entry name" value="HAMP domain in histidine kinase"/>
    <property type="match status" value="1"/>
</dbReference>
<evidence type="ECO:0000256" key="1">
    <source>
        <dbReference type="ARBA" id="ARBA00004429"/>
    </source>
</evidence>
<dbReference type="AlphaFoldDB" id="A0A327KTA8"/>
<dbReference type="Pfam" id="PF17202">
    <property type="entry name" value="sCache_3_3"/>
    <property type="match status" value="1"/>
</dbReference>
<evidence type="ECO:0000256" key="10">
    <source>
        <dbReference type="SAM" id="Phobius"/>
    </source>
</evidence>
<dbReference type="Pfam" id="PF00672">
    <property type="entry name" value="HAMP"/>
    <property type="match status" value="1"/>
</dbReference>
<feature type="transmembrane region" description="Helical" evidence="10">
    <location>
        <begin position="12"/>
        <end position="31"/>
    </location>
</feature>
<comment type="subcellular location">
    <subcellularLocation>
        <location evidence="1">Cell inner membrane</location>
        <topology evidence="1">Multi-pass membrane protein</topology>
    </subcellularLocation>
</comment>
<evidence type="ECO:0000256" key="6">
    <source>
        <dbReference type="ARBA" id="ARBA00023136"/>
    </source>
</evidence>
<dbReference type="PANTHER" id="PTHR32089:SF112">
    <property type="entry name" value="LYSOZYME-LIKE PROTEIN-RELATED"/>
    <property type="match status" value="1"/>
</dbReference>
<sequence>MPLKLSLPTKIAGLAALGIGVVSLVILAVVVKEVKSEMRAQAQAKQELSMRVGWELLRAMGEVKLVENALVVGTKQLDGDTELVDRLQRLVGGTATIFRNDTRVSTNIKTAQGSRAVGTKLAQGPAYDAVLNRGVSYRGEADILGESYFTAYDPIKDASGATVGALYVGLKQSEFLAIIDELVLSVALQALVAAVLVGLALYGMLRWQTRPLVVLSQIMGHLQTGDTRMVVPSVNRGDEVGVMARAVEVFKENAIHTRRLEAEQKAAEIRAAAQRKAELNQLAGDFEAAVGHIVGTVSSASTELEASARTLTRTAETTQTLSATVAAASEQASANVQSVAPATQEMTSSVSEISRQMQESNRIAAEAVTQARKTDSRINDLSNAASRIGDVVKLITAIAEQTNLLALNATIEAARAGEAGKGFAVVAQEVKALASQTAKATGEIAAQISGMQAATHESVVAIKEIGGTIGRISEISSSIAAAIEEQGAATSEIARNVQQASTGTNHVASNISQVSVGAGETGAASAQVLASAQSLASESNRLKMEVDQFVSRVRAA</sequence>
<dbReference type="GO" id="GO:0005886">
    <property type="term" value="C:plasma membrane"/>
    <property type="evidence" value="ECO:0007669"/>
    <property type="project" value="UniProtKB-SubCell"/>
</dbReference>
<proteinExistence type="inferred from homology"/>
<feature type="domain" description="T-SNARE coiled-coil homology" evidence="12">
    <location>
        <begin position="452"/>
        <end position="514"/>
    </location>
</feature>
<dbReference type="SUPFAM" id="SSF58104">
    <property type="entry name" value="Methyl-accepting chemotaxis protein (MCP) signaling domain"/>
    <property type="match status" value="1"/>
</dbReference>
<keyword evidence="5 10" id="KW-1133">Transmembrane helix</keyword>
<keyword evidence="7 9" id="KW-0807">Transducer</keyword>
<dbReference type="RefSeq" id="WP_111355205.1">
    <property type="nucleotide sequence ID" value="NZ_NHSK01000076.1"/>
</dbReference>
<dbReference type="InterPro" id="IPR003660">
    <property type="entry name" value="HAMP_dom"/>
</dbReference>
<keyword evidence="15" id="KW-1185">Reference proteome</keyword>
<accession>A0A327KTA8</accession>
<evidence type="ECO:0000259" key="12">
    <source>
        <dbReference type="PROSITE" id="PS50192"/>
    </source>
</evidence>
<dbReference type="GO" id="GO:0007165">
    <property type="term" value="P:signal transduction"/>
    <property type="evidence" value="ECO:0007669"/>
    <property type="project" value="UniProtKB-KW"/>
</dbReference>
<dbReference type="InterPro" id="IPR029151">
    <property type="entry name" value="Sensor-like_sf"/>
</dbReference>
<keyword evidence="4 10" id="KW-0812">Transmembrane</keyword>
<comment type="similarity">
    <text evidence="8">Belongs to the methyl-accepting chemotaxis (MCP) protein family.</text>
</comment>
<evidence type="ECO:0000259" key="13">
    <source>
        <dbReference type="PROSITE" id="PS50885"/>
    </source>
</evidence>
<dbReference type="SUPFAM" id="SSF158472">
    <property type="entry name" value="HAMP domain-like"/>
    <property type="match status" value="1"/>
</dbReference>
<evidence type="ECO:0000256" key="5">
    <source>
        <dbReference type="ARBA" id="ARBA00022989"/>
    </source>
</evidence>
<dbReference type="Pfam" id="PF00015">
    <property type="entry name" value="MCPsignal"/>
    <property type="match status" value="1"/>
</dbReference>
<dbReference type="PANTHER" id="PTHR32089">
    <property type="entry name" value="METHYL-ACCEPTING CHEMOTAXIS PROTEIN MCPB"/>
    <property type="match status" value="1"/>
</dbReference>
<dbReference type="PROSITE" id="PS50111">
    <property type="entry name" value="CHEMOTAXIS_TRANSDUC_2"/>
    <property type="match status" value="1"/>
</dbReference>
<evidence type="ECO:0000256" key="9">
    <source>
        <dbReference type="PROSITE-ProRule" id="PRU00284"/>
    </source>
</evidence>
<reference evidence="14 15" key="1">
    <citation type="submission" date="2017-07" db="EMBL/GenBank/DDBJ databases">
        <title>Draft Genome Sequences of Select Purple Nonsulfur Bacteria.</title>
        <authorList>
            <person name="Lasarre B."/>
            <person name="Mckinlay J.B."/>
        </authorList>
    </citation>
    <scope>NUCLEOTIDE SEQUENCE [LARGE SCALE GENOMIC DNA]</scope>
    <source>
        <strain evidence="14 15">DSM 11907</strain>
    </source>
</reference>
<feature type="transmembrane region" description="Helical" evidence="10">
    <location>
        <begin position="182"/>
        <end position="205"/>
    </location>
</feature>
<dbReference type="OrthoDB" id="8320983at2"/>
<protein>
    <recommendedName>
        <fullName evidence="16">Methyl-accepting chemotaxis protein</fullName>
    </recommendedName>
</protein>
<dbReference type="EMBL" id="NPEU01000005">
    <property type="protein sequence ID" value="RAI42049.1"/>
    <property type="molecule type" value="Genomic_DNA"/>
</dbReference>
<dbReference type="Gene3D" id="1.10.287.950">
    <property type="entry name" value="Methyl-accepting chemotaxis protein"/>
    <property type="match status" value="1"/>
</dbReference>
<evidence type="ECO:0000256" key="3">
    <source>
        <dbReference type="ARBA" id="ARBA00022519"/>
    </source>
</evidence>
<dbReference type="SUPFAM" id="SSF103190">
    <property type="entry name" value="Sensory domain-like"/>
    <property type="match status" value="1"/>
</dbReference>
<name>A0A327KTA8_9BRAD</name>
<comment type="caution">
    <text evidence="14">The sequence shown here is derived from an EMBL/GenBank/DDBJ whole genome shotgun (WGS) entry which is preliminary data.</text>
</comment>
<evidence type="ECO:0000256" key="8">
    <source>
        <dbReference type="ARBA" id="ARBA00029447"/>
    </source>
</evidence>
<feature type="domain" description="Methyl-accepting transducer" evidence="11">
    <location>
        <begin position="293"/>
        <end position="536"/>
    </location>
</feature>
<gene>
    <name evidence="14" type="ORF">CH338_01150</name>
</gene>
<evidence type="ECO:0000259" key="11">
    <source>
        <dbReference type="PROSITE" id="PS50111"/>
    </source>
</evidence>
<dbReference type="PROSITE" id="PS50885">
    <property type="entry name" value="HAMP"/>
    <property type="match status" value="1"/>
</dbReference>
<dbReference type="SMART" id="SM00304">
    <property type="entry name" value="HAMP"/>
    <property type="match status" value="1"/>
</dbReference>
<keyword evidence="6 10" id="KW-0472">Membrane</keyword>
<dbReference type="InterPro" id="IPR000727">
    <property type="entry name" value="T_SNARE_dom"/>
</dbReference>
<dbReference type="SMART" id="SM00283">
    <property type="entry name" value="MA"/>
    <property type="match status" value="1"/>
</dbReference>